<evidence type="ECO:0000256" key="1">
    <source>
        <dbReference type="ARBA" id="ARBA00022450"/>
    </source>
</evidence>
<protein>
    <submittedName>
        <fullName evidence="4">Acyl carrier protein</fullName>
    </submittedName>
</protein>
<evidence type="ECO:0000313" key="4">
    <source>
        <dbReference type="EMBL" id="GEP42139.1"/>
    </source>
</evidence>
<dbReference type="InterPro" id="IPR036736">
    <property type="entry name" value="ACP-like_sf"/>
</dbReference>
<dbReference type="InterPro" id="IPR009081">
    <property type="entry name" value="PP-bd_ACP"/>
</dbReference>
<comment type="caution">
    <text evidence="4">The sequence shown here is derived from an EMBL/GenBank/DDBJ whole genome shotgun (WGS) entry which is preliminary data.</text>
</comment>
<dbReference type="PROSITE" id="PS50075">
    <property type="entry name" value="CARRIER"/>
    <property type="match status" value="1"/>
</dbReference>
<evidence type="ECO:0000313" key="5">
    <source>
        <dbReference type="Proteomes" id="UP000321577"/>
    </source>
</evidence>
<dbReference type="PROSITE" id="PS00012">
    <property type="entry name" value="PHOSPHOPANTETHEINE"/>
    <property type="match status" value="1"/>
</dbReference>
<keyword evidence="5" id="KW-1185">Reference proteome</keyword>
<evidence type="ECO:0000256" key="2">
    <source>
        <dbReference type="ARBA" id="ARBA00022553"/>
    </source>
</evidence>
<keyword evidence="2" id="KW-0597">Phosphoprotein</keyword>
<evidence type="ECO:0000259" key="3">
    <source>
        <dbReference type="PROSITE" id="PS50075"/>
    </source>
</evidence>
<dbReference type="AlphaFoldDB" id="A0A512M5Y3"/>
<proteinExistence type="predicted"/>
<gene>
    <name evidence="4" type="ORF">BGE01nite_14300</name>
</gene>
<reference evidence="4 5" key="1">
    <citation type="submission" date="2019-07" db="EMBL/GenBank/DDBJ databases">
        <title>Whole genome shotgun sequence of Brevifollis gellanilyticus NBRC 108608.</title>
        <authorList>
            <person name="Hosoyama A."/>
            <person name="Uohara A."/>
            <person name="Ohji S."/>
            <person name="Ichikawa N."/>
        </authorList>
    </citation>
    <scope>NUCLEOTIDE SEQUENCE [LARGE SCALE GENOMIC DNA]</scope>
    <source>
        <strain evidence="4 5">NBRC 108608</strain>
    </source>
</reference>
<dbReference type="Gene3D" id="1.10.1200.10">
    <property type="entry name" value="ACP-like"/>
    <property type="match status" value="1"/>
</dbReference>
<sequence>MPSSDFPSPYPLTPNTLRMNLRQRIKEVMASELMLEVSVDEIADDAPLFGPNGIGLDSVDALQLVVAIEKHFKLKISDQTKAREILHSVDSIAQAIEEAGLA</sequence>
<organism evidence="4 5">
    <name type="scientific">Brevifollis gellanilyticus</name>
    <dbReference type="NCBI Taxonomy" id="748831"/>
    <lineage>
        <taxon>Bacteria</taxon>
        <taxon>Pseudomonadati</taxon>
        <taxon>Verrucomicrobiota</taxon>
        <taxon>Verrucomicrobiia</taxon>
        <taxon>Verrucomicrobiales</taxon>
        <taxon>Verrucomicrobiaceae</taxon>
    </lineage>
</organism>
<name>A0A512M5Y3_9BACT</name>
<dbReference type="SUPFAM" id="SSF47336">
    <property type="entry name" value="ACP-like"/>
    <property type="match status" value="1"/>
</dbReference>
<keyword evidence="1" id="KW-0596">Phosphopantetheine</keyword>
<dbReference type="Pfam" id="PF00550">
    <property type="entry name" value="PP-binding"/>
    <property type="match status" value="1"/>
</dbReference>
<accession>A0A512M5Y3</accession>
<feature type="domain" description="Carrier" evidence="3">
    <location>
        <begin position="19"/>
        <end position="100"/>
    </location>
</feature>
<dbReference type="InterPro" id="IPR006162">
    <property type="entry name" value="Ppantetheine_attach_site"/>
</dbReference>
<dbReference type="EMBL" id="BKAG01000007">
    <property type="protein sequence ID" value="GEP42139.1"/>
    <property type="molecule type" value="Genomic_DNA"/>
</dbReference>
<dbReference type="Proteomes" id="UP000321577">
    <property type="component" value="Unassembled WGS sequence"/>
</dbReference>